<feature type="compositionally biased region" description="Low complexity" evidence="1">
    <location>
        <begin position="17"/>
        <end position="45"/>
    </location>
</feature>
<feature type="region of interest" description="Disordered" evidence="1">
    <location>
        <begin position="198"/>
        <end position="268"/>
    </location>
</feature>
<feature type="compositionally biased region" description="Polar residues" evidence="1">
    <location>
        <begin position="46"/>
        <end position="63"/>
    </location>
</feature>
<feature type="region of interest" description="Disordered" evidence="1">
    <location>
        <begin position="17"/>
        <end position="183"/>
    </location>
</feature>
<dbReference type="AlphaFoldDB" id="A0A4Y7T406"/>
<accession>A0A4Y7T406</accession>
<evidence type="ECO:0000313" key="3">
    <source>
        <dbReference type="Proteomes" id="UP000298030"/>
    </source>
</evidence>
<feature type="region of interest" description="Disordered" evidence="1">
    <location>
        <begin position="288"/>
        <end position="377"/>
    </location>
</feature>
<comment type="caution">
    <text evidence="2">The sequence shown here is derived from an EMBL/GenBank/DDBJ whole genome shotgun (WGS) entry which is preliminary data.</text>
</comment>
<evidence type="ECO:0000256" key="1">
    <source>
        <dbReference type="SAM" id="MobiDB-lite"/>
    </source>
</evidence>
<feature type="compositionally biased region" description="Polar residues" evidence="1">
    <location>
        <begin position="244"/>
        <end position="268"/>
    </location>
</feature>
<dbReference type="Proteomes" id="UP000298030">
    <property type="component" value="Unassembled WGS sequence"/>
</dbReference>
<dbReference type="EMBL" id="QPFP01000033">
    <property type="protein sequence ID" value="TEB28332.1"/>
    <property type="molecule type" value="Genomic_DNA"/>
</dbReference>
<dbReference type="PRINTS" id="PR01217">
    <property type="entry name" value="PRICHEXTENSN"/>
</dbReference>
<reference evidence="2 3" key="1">
    <citation type="journal article" date="2019" name="Nat. Ecol. Evol.">
        <title>Megaphylogeny resolves global patterns of mushroom evolution.</title>
        <authorList>
            <person name="Varga T."/>
            <person name="Krizsan K."/>
            <person name="Foldi C."/>
            <person name="Dima B."/>
            <person name="Sanchez-Garcia M."/>
            <person name="Sanchez-Ramirez S."/>
            <person name="Szollosi G.J."/>
            <person name="Szarkandi J.G."/>
            <person name="Papp V."/>
            <person name="Albert L."/>
            <person name="Andreopoulos W."/>
            <person name="Angelini C."/>
            <person name="Antonin V."/>
            <person name="Barry K.W."/>
            <person name="Bougher N.L."/>
            <person name="Buchanan P."/>
            <person name="Buyck B."/>
            <person name="Bense V."/>
            <person name="Catcheside P."/>
            <person name="Chovatia M."/>
            <person name="Cooper J."/>
            <person name="Damon W."/>
            <person name="Desjardin D."/>
            <person name="Finy P."/>
            <person name="Geml J."/>
            <person name="Haridas S."/>
            <person name="Hughes K."/>
            <person name="Justo A."/>
            <person name="Karasinski D."/>
            <person name="Kautmanova I."/>
            <person name="Kiss B."/>
            <person name="Kocsube S."/>
            <person name="Kotiranta H."/>
            <person name="LaButti K.M."/>
            <person name="Lechner B.E."/>
            <person name="Liimatainen K."/>
            <person name="Lipzen A."/>
            <person name="Lukacs Z."/>
            <person name="Mihaltcheva S."/>
            <person name="Morgado L.N."/>
            <person name="Niskanen T."/>
            <person name="Noordeloos M.E."/>
            <person name="Ohm R.A."/>
            <person name="Ortiz-Santana B."/>
            <person name="Ovrebo C."/>
            <person name="Racz N."/>
            <person name="Riley R."/>
            <person name="Savchenko A."/>
            <person name="Shiryaev A."/>
            <person name="Soop K."/>
            <person name="Spirin V."/>
            <person name="Szebenyi C."/>
            <person name="Tomsovsky M."/>
            <person name="Tulloss R.E."/>
            <person name="Uehling J."/>
            <person name="Grigoriev I.V."/>
            <person name="Vagvolgyi C."/>
            <person name="Papp T."/>
            <person name="Martin F.M."/>
            <person name="Miettinen O."/>
            <person name="Hibbett D.S."/>
            <person name="Nagy L.G."/>
        </authorList>
    </citation>
    <scope>NUCLEOTIDE SEQUENCE [LARGE SCALE GENOMIC DNA]</scope>
    <source>
        <strain evidence="2 3">FP101781</strain>
    </source>
</reference>
<keyword evidence="3" id="KW-1185">Reference proteome</keyword>
<gene>
    <name evidence="2" type="ORF">FA13DRAFT_804587</name>
</gene>
<sequence>MSSSHYIRTIHTSFTAAHPSPWASAASRSSPSSFLSSSSSSPSSSLHQHQPLYSSSQMHQNSKGLPPTAPVHHTHLAPTASGAGGRRRAYAFRVPPPPPSPHQHPSSPSAYAPSTPRPKFDPFADEPTSPVPSIAHLASLSTPPTPRLAAASLPPPLSHRSGQGYAQGQARRMSAGAQGYQGGGQGFAQHGGAYAAAHGPSHYAQAGPRRSGFPGQRSRSPAPSFILDSPSSAHTDARSLAYSAPTTTEVWRHTSASPSIGGRRQQQNQVYEQEFEYDLGVPVGGGGNGGLVEPITSRRIAPPMQGRVSGPAPRRSPPPPSSILARRSPSPPSASPSHRPFTSPSPVSRPLTRTPSPPTHAPMIPTQKSAAQLQAEKESRAKLVAGILLNRIHVQKRSGRRVPSPVGGGKVYVPSGLSREVVVGA</sequence>
<name>A0A4Y7T406_COPMI</name>
<dbReference type="STRING" id="71717.A0A4Y7T406"/>
<evidence type="ECO:0000313" key="2">
    <source>
        <dbReference type="EMBL" id="TEB28332.1"/>
    </source>
</evidence>
<dbReference type="OrthoDB" id="2668396at2759"/>
<feature type="compositionally biased region" description="Low complexity" evidence="1">
    <location>
        <begin position="335"/>
        <end position="354"/>
    </location>
</feature>
<protein>
    <submittedName>
        <fullName evidence="2">Uncharacterized protein</fullName>
    </submittedName>
</protein>
<organism evidence="2 3">
    <name type="scientific">Coprinellus micaceus</name>
    <name type="common">Glistening ink-cap mushroom</name>
    <name type="synonym">Coprinus micaceus</name>
    <dbReference type="NCBI Taxonomy" id="71717"/>
    <lineage>
        <taxon>Eukaryota</taxon>
        <taxon>Fungi</taxon>
        <taxon>Dikarya</taxon>
        <taxon>Basidiomycota</taxon>
        <taxon>Agaricomycotina</taxon>
        <taxon>Agaricomycetes</taxon>
        <taxon>Agaricomycetidae</taxon>
        <taxon>Agaricales</taxon>
        <taxon>Agaricineae</taxon>
        <taxon>Psathyrellaceae</taxon>
        <taxon>Coprinellus</taxon>
    </lineage>
</organism>
<proteinExistence type="predicted"/>
<feature type="compositionally biased region" description="Low complexity" evidence="1">
    <location>
        <begin position="103"/>
        <end position="114"/>
    </location>
</feature>